<feature type="region of interest" description="Disordered" evidence="1">
    <location>
        <begin position="362"/>
        <end position="389"/>
    </location>
</feature>
<sequence length="389" mass="43009">MPNTSVPSIHFSQGSLLIGAYFNLMVYTLDVLGFYLYYTSKRSKKDGTLLKVIVALAALVDNLGTLGTLAACYILCINFSRHDTSIEAPSWSLCLWWMCNTLAAFLVQYFMIRRLWYLSKRVDIVSFITLVMLVSVSSSPLPFDQEEPTLSKKGFMIYVGAVTMVKQRNLRTRYRDMAYVVVALGSTAVTDILITCALLWKLSYWSAQAHTQSARRLVRTVASMAVTTGGATSAFSLAELILFAALPNTRVSTGLGFVIGRVYVATMLFTLLYRDHIADMRNSIHVSPEIPKAPDIENGLQTPPLLHIKPHLDTIHIESSGIVSTNSQPVCRADFCIHNAGTLGFGDHSNVNLPTPIDDSEVVLGQQRKNREKIPYNDKPAPSSSQNSS</sequence>
<dbReference type="AlphaFoldDB" id="A0A409YYM7"/>
<feature type="domain" description="DUF6534" evidence="3">
    <location>
        <begin position="187"/>
        <end position="276"/>
    </location>
</feature>
<evidence type="ECO:0000313" key="5">
    <source>
        <dbReference type="Proteomes" id="UP000284842"/>
    </source>
</evidence>
<dbReference type="PANTHER" id="PTHR40465:SF1">
    <property type="entry name" value="DUF6534 DOMAIN-CONTAINING PROTEIN"/>
    <property type="match status" value="1"/>
</dbReference>
<evidence type="ECO:0000259" key="3">
    <source>
        <dbReference type="Pfam" id="PF20152"/>
    </source>
</evidence>
<keyword evidence="2" id="KW-0472">Membrane</keyword>
<dbReference type="OrthoDB" id="3203775at2759"/>
<feature type="transmembrane region" description="Helical" evidence="2">
    <location>
        <begin position="177"/>
        <end position="200"/>
    </location>
</feature>
<evidence type="ECO:0000313" key="4">
    <source>
        <dbReference type="EMBL" id="PPR08134.1"/>
    </source>
</evidence>
<dbReference type="Pfam" id="PF20152">
    <property type="entry name" value="DUF6534"/>
    <property type="match status" value="1"/>
</dbReference>
<keyword evidence="5" id="KW-1185">Reference proteome</keyword>
<feature type="transmembrane region" description="Helical" evidence="2">
    <location>
        <begin position="20"/>
        <end position="38"/>
    </location>
</feature>
<dbReference type="PANTHER" id="PTHR40465">
    <property type="entry name" value="CHROMOSOME 1, WHOLE GENOME SHOTGUN SEQUENCE"/>
    <property type="match status" value="1"/>
</dbReference>
<feature type="transmembrane region" description="Helical" evidence="2">
    <location>
        <begin position="251"/>
        <end position="273"/>
    </location>
</feature>
<dbReference type="InParanoid" id="A0A409YYM7"/>
<feature type="transmembrane region" description="Helical" evidence="2">
    <location>
        <begin position="50"/>
        <end position="75"/>
    </location>
</feature>
<comment type="caution">
    <text evidence="4">The sequence shown here is derived from an EMBL/GenBank/DDBJ whole genome shotgun (WGS) entry which is preliminary data.</text>
</comment>
<dbReference type="STRING" id="181874.A0A409YYM7"/>
<proteinExistence type="predicted"/>
<protein>
    <recommendedName>
        <fullName evidence="3">DUF6534 domain-containing protein</fullName>
    </recommendedName>
</protein>
<gene>
    <name evidence="4" type="ORF">CVT24_012378</name>
</gene>
<accession>A0A409YYM7</accession>
<organism evidence="4 5">
    <name type="scientific">Panaeolus cyanescens</name>
    <dbReference type="NCBI Taxonomy" id="181874"/>
    <lineage>
        <taxon>Eukaryota</taxon>
        <taxon>Fungi</taxon>
        <taxon>Dikarya</taxon>
        <taxon>Basidiomycota</taxon>
        <taxon>Agaricomycotina</taxon>
        <taxon>Agaricomycetes</taxon>
        <taxon>Agaricomycetidae</taxon>
        <taxon>Agaricales</taxon>
        <taxon>Agaricineae</taxon>
        <taxon>Galeropsidaceae</taxon>
        <taxon>Panaeolus</taxon>
    </lineage>
</organism>
<keyword evidence="2" id="KW-1133">Transmembrane helix</keyword>
<evidence type="ECO:0000256" key="1">
    <source>
        <dbReference type="SAM" id="MobiDB-lite"/>
    </source>
</evidence>
<feature type="transmembrane region" description="Helical" evidence="2">
    <location>
        <begin position="124"/>
        <end position="143"/>
    </location>
</feature>
<keyword evidence="2" id="KW-0812">Transmembrane</keyword>
<feature type="transmembrane region" description="Helical" evidence="2">
    <location>
        <begin position="221"/>
        <end position="245"/>
    </location>
</feature>
<feature type="transmembrane region" description="Helical" evidence="2">
    <location>
        <begin position="95"/>
        <end position="112"/>
    </location>
</feature>
<evidence type="ECO:0000256" key="2">
    <source>
        <dbReference type="SAM" id="Phobius"/>
    </source>
</evidence>
<dbReference type="Proteomes" id="UP000284842">
    <property type="component" value="Unassembled WGS sequence"/>
</dbReference>
<reference evidence="4 5" key="1">
    <citation type="journal article" date="2018" name="Evol. Lett.">
        <title>Horizontal gene cluster transfer increased hallucinogenic mushroom diversity.</title>
        <authorList>
            <person name="Reynolds H.T."/>
            <person name="Vijayakumar V."/>
            <person name="Gluck-Thaler E."/>
            <person name="Korotkin H.B."/>
            <person name="Matheny P.B."/>
            <person name="Slot J.C."/>
        </authorList>
    </citation>
    <scope>NUCLEOTIDE SEQUENCE [LARGE SCALE GENOMIC DNA]</scope>
    <source>
        <strain evidence="4 5">2629</strain>
    </source>
</reference>
<dbReference type="EMBL" id="NHTK01000137">
    <property type="protein sequence ID" value="PPR08134.1"/>
    <property type="molecule type" value="Genomic_DNA"/>
</dbReference>
<dbReference type="InterPro" id="IPR045339">
    <property type="entry name" value="DUF6534"/>
</dbReference>
<name>A0A409YYM7_9AGAR</name>